<dbReference type="AlphaFoldDB" id="A0A6C0KZ99"/>
<name>A0A6C0KZ99_9ZZZZ</name>
<reference evidence="1" key="1">
    <citation type="journal article" date="2020" name="Nature">
        <title>Giant virus diversity and host interactions through global metagenomics.</title>
        <authorList>
            <person name="Schulz F."/>
            <person name="Roux S."/>
            <person name="Paez-Espino D."/>
            <person name="Jungbluth S."/>
            <person name="Walsh D.A."/>
            <person name="Denef V.J."/>
            <person name="McMahon K.D."/>
            <person name="Konstantinidis K.T."/>
            <person name="Eloe-Fadrosh E.A."/>
            <person name="Kyrpides N.C."/>
            <person name="Woyke T."/>
        </authorList>
    </citation>
    <scope>NUCLEOTIDE SEQUENCE</scope>
    <source>
        <strain evidence="1">GVMAG-S-ERX555907-63</strain>
    </source>
</reference>
<proteinExistence type="predicted"/>
<evidence type="ECO:0000313" key="1">
    <source>
        <dbReference type="EMBL" id="QHU22899.1"/>
    </source>
</evidence>
<accession>A0A6C0KZ99</accession>
<sequence>MGFVYGYPNNNPDEGFVKCPVTGRRNCIKYKTGKSGNWEQRLKTEFEEETRAEFTPKVKDIVVFRTDADKDGTKAENKIHKIIKDDFKTCSTSGKKEIYYLTKNQIVELWNKLEADKSLKLKKIPLPEDGMPWEWVNKLVDDIENNLSKYSNRYFVEAYNLKKKNQPYKRVKNIVESKKPISDLFYIQGKNGLRWRDTDIGKWEQQKTDGDMAPQNYGISDLKHDLKNYFIRLDD</sequence>
<dbReference type="EMBL" id="MN741019">
    <property type="protein sequence ID" value="QHU22899.1"/>
    <property type="molecule type" value="Genomic_DNA"/>
</dbReference>
<organism evidence="1">
    <name type="scientific">viral metagenome</name>
    <dbReference type="NCBI Taxonomy" id="1070528"/>
    <lineage>
        <taxon>unclassified sequences</taxon>
        <taxon>metagenomes</taxon>
        <taxon>organismal metagenomes</taxon>
    </lineage>
</organism>
<protein>
    <submittedName>
        <fullName evidence="1">Uncharacterized protein</fullName>
    </submittedName>
</protein>